<organism evidence="1 2">
    <name type="scientific">Dactylonectria macrodidyma</name>
    <dbReference type="NCBI Taxonomy" id="307937"/>
    <lineage>
        <taxon>Eukaryota</taxon>
        <taxon>Fungi</taxon>
        <taxon>Dikarya</taxon>
        <taxon>Ascomycota</taxon>
        <taxon>Pezizomycotina</taxon>
        <taxon>Sordariomycetes</taxon>
        <taxon>Hypocreomycetidae</taxon>
        <taxon>Hypocreales</taxon>
        <taxon>Nectriaceae</taxon>
        <taxon>Dactylonectria</taxon>
    </lineage>
</organism>
<reference evidence="1" key="1">
    <citation type="journal article" date="2021" name="Nat. Commun.">
        <title>Genetic determinants of endophytism in the Arabidopsis root mycobiome.</title>
        <authorList>
            <person name="Mesny F."/>
            <person name="Miyauchi S."/>
            <person name="Thiergart T."/>
            <person name="Pickel B."/>
            <person name="Atanasova L."/>
            <person name="Karlsson M."/>
            <person name="Huettel B."/>
            <person name="Barry K.W."/>
            <person name="Haridas S."/>
            <person name="Chen C."/>
            <person name="Bauer D."/>
            <person name="Andreopoulos W."/>
            <person name="Pangilinan J."/>
            <person name="LaButti K."/>
            <person name="Riley R."/>
            <person name="Lipzen A."/>
            <person name="Clum A."/>
            <person name="Drula E."/>
            <person name="Henrissat B."/>
            <person name="Kohler A."/>
            <person name="Grigoriev I.V."/>
            <person name="Martin F.M."/>
            <person name="Hacquard S."/>
        </authorList>
    </citation>
    <scope>NUCLEOTIDE SEQUENCE</scope>
    <source>
        <strain evidence="1">MPI-CAGE-AT-0147</strain>
    </source>
</reference>
<dbReference type="InterPro" id="IPR052973">
    <property type="entry name" value="Fungal_sec-metab_reg_TF"/>
</dbReference>
<comment type="caution">
    <text evidence="1">The sequence shown here is derived from an EMBL/GenBank/DDBJ whole genome shotgun (WGS) entry which is preliminary data.</text>
</comment>
<dbReference type="Proteomes" id="UP000738349">
    <property type="component" value="Unassembled WGS sequence"/>
</dbReference>
<gene>
    <name evidence="1" type="ORF">EDB81DRAFT_883587</name>
</gene>
<sequence>MSAAHSFTNDDLETLQKAAKILRVPCLPDPENPKGPCLTCQKTTFNVFRLPCLRYKIVDSILFRTASNSAYEGRFPNVGPRYGNFHVSRVWARDEIKVFEMIQDRGTILRFKVRQFEPDEEPATDSKGIGGKGRNMFAVPWALIDAETGLESLNVFIEESIERYVHAVVNKNSAISWNVFQIAGALASATEPNHFIRDVLRLWTACRLIEGGWRCSGTDTLGAERLGNPLRPAWWVSPPPFIDYQFASIVMHRLLPPLRQKFTIFLATFILLHNYELIIAHEVQFARKRRYQVRYVDMNLVRGALSGSKPLLAHFHYVCKGNFPFESNFDWDARQNRRMAQLDQNQLEFVQEYARHVQQKSNLLKAANQTDQYEDEYWFISQLFETNWTPKETNEHPPPF</sequence>
<accession>A0A9P9EX49</accession>
<dbReference type="PANTHER" id="PTHR35392:SF3">
    <property type="entry name" value="ZN(2)-C6 FUNGAL-TYPE DOMAIN-CONTAINING PROTEIN"/>
    <property type="match status" value="1"/>
</dbReference>
<proteinExistence type="predicted"/>
<dbReference type="PANTHER" id="PTHR35392">
    <property type="entry name" value="ZN(II)2CYS6 TRANSCRIPTION FACTOR (EUROFUNG)-RELATED-RELATED"/>
    <property type="match status" value="1"/>
</dbReference>
<keyword evidence="2" id="KW-1185">Reference proteome</keyword>
<evidence type="ECO:0000313" key="1">
    <source>
        <dbReference type="EMBL" id="KAH7146165.1"/>
    </source>
</evidence>
<evidence type="ECO:0000313" key="2">
    <source>
        <dbReference type="Proteomes" id="UP000738349"/>
    </source>
</evidence>
<name>A0A9P9EX49_9HYPO</name>
<dbReference type="EMBL" id="JAGMUV010000008">
    <property type="protein sequence ID" value="KAH7146165.1"/>
    <property type="molecule type" value="Genomic_DNA"/>
</dbReference>
<dbReference type="AlphaFoldDB" id="A0A9P9EX49"/>
<protein>
    <submittedName>
        <fullName evidence="1">Uncharacterized protein</fullName>
    </submittedName>
</protein>
<dbReference type="OrthoDB" id="5362630at2759"/>